<keyword evidence="2" id="KW-1185">Reference proteome</keyword>
<protein>
    <submittedName>
        <fullName evidence="1">Uncharacterized protein</fullName>
    </submittedName>
</protein>
<dbReference type="AlphaFoldDB" id="A3DPF8"/>
<reference evidence="2" key="1">
    <citation type="journal article" date="2009" name="BMC Genomics">
        <title>The complete genome sequence of Staphylothermus marinus reveals differences in sulfur metabolism among heterotrophic Crenarchaeota.</title>
        <authorList>
            <person name="Anderson I.J."/>
            <person name="Dharmarajan L."/>
            <person name="Rodriguez J."/>
            <person name="Hooper S."/>
            <person name="Porat I."/>
            <person name="Ulrich L.E."/>
            <person name="Elkins J.G."/>
            <person name="Mavromatis K."/>
            <person name="Sun H."/>
            <person name="Land M."/>
            <person name="Lapidus A."/>
            <person name="Lucas S."/>
            <person name="Barry K."/>
            <person name="Huber H."/>
            <person name="Zhulin I.B."/>
            <person name="Whitman W.B."/>
            <person name="Mukhopadhyay B."/>
            <person name="Woese C."/>
            <person name="Bristow J."/>
            <person name="Kyrpides N."/>
        </authorList>
    </citation>
    <scope>NUCLEOTIDE SEQUENCE [LARGE SCALE GENOMIC DNA]</scope>
    <source>
        <strain evidence="2">ATCC 43588 / DSM 3639 / JCM 9404 / F1</strain>
    </source>
</reference>
<name>A3DPF8_STAMF</name>
<dbReference type="HOGENOM" id="CLU_1168615_0_0_2"/>
<dbReference type="KEGG" id="smr:Smar_1428"/>
<dbReference type="Proteomes" id="UP000000254">
    <property type="component" value="Chromosome"/>
</dbReference>
<reference evidence="1 2" key="2">
    <citation type="journal article" date="2009" name="Stand. Genomic Sci.">
        <title>Complete genome sequence of Staphylothermus marinus Stetter and Fiala 1986 type strain F1.</title>
        <authorList>
            <person name="Anderson I.J."/>
            <person name="Sun H."/>
            <person name="Lapidus A."/>
            <person name="Copeland A."/>
            <person name="Glavina Del Rio T."/>
            <person name="Tice H."/>
            <person name="Dalin E."/>
            <person name="Lucas S."/>
            <person name="Barry K."/>
            <person name="Land M."/>
            <person name="Richardson P."/>
            <person name="Huber H."/>
            <person name="Kyrpides N.C."/>
        </authorList>
    </citation>
    <scope>NUCLEOTIDE SEQUENCE [LARGE SCALE GENOMIC DNA]</scope>
    <source>
        <strain evidence="2">ATCC 43588 / DSM 3639 / JCM 9404 / F1</strain>
    </source>
</reference>
<accession>A3DPF8</accession>
<evidence type="ECO:0000313" key="2">
    <source>
        <dbReference type="Proteomes" id="UP000000254"/>
    </source>
</evidence>
<organism evidence="1 2">
    <name type="scientific">Staphylothermus marinus (strain ATCC 43588 / DSM 3639 / JCM 9404 / F1)</name>
    <dbReference type="NCBI Taxonomy" id="399550"/>
    <lineage>
        <taxon>Archaea</taxon>
        <taxon>Thermoproteota</taxon>
        <taxon>Thermoprotei</taxon>
        <taxon>Desulfurococcales</taxon>
        <taxon>Desulfurococcaceae</taxon>
        <taxon>Staphylothermus</taxon>
    </lineage>
</organism>
<proteinExistence type="predicted"/>
<dbReference type="STRING" id="399550.Smar_1428"/>
<dbReference type="EMBL" id="CP000575">
    <property type="protein sequence ID" value="ABN70518.1"/>
    <property type="molecule type" value="Genomic_DNA"/>
</dbReference>
<gene>
    <name evidence="1" type="ordered locus">Smar_1428</name>
</gene>
<dbReference type="GeneID" id="4906989"/>
<dbReference type="eggNOG" id="arCOG12454">
    <property type="taxonomic scope" value="Archaea"/>
</dbReference>
<sequence>MDSVLGDFLVCSGRIPYYVGNNTAKIFNMLFRENMLPNIDIIYGFSNIIVELENKSERYIVGYIYRVDHTGIEELSSWDLGMYMPKYSELNGLFITKYKNLGRIFEGIGDGFLKKKWKYMLKKEHKCWEKNNKVCFVSTNKMLSYKAGYLLFATKCKGKTLIIDAFNLAENMLKSIYHPIIEILHSLYHNEIPDDPIRIVNDQIIKYYTELISRFYIKLPKQFDVSDLLRLYTTQLGF</sequence>
<evidence type="ECO:0000313" key="1">
    <source>
        <dbReference type="EMBL" id="ABN70518.1"/>
    </source>
</evidence>
<dbReference type="RefSeq" id="WP_011839712.1">
    <property type="nucleotide sequence ID" value="NC_009033.1"/>
</dbReference>
<dbReference type="OrthoDB" id="374831at2157"/>